<accession>A0A0M0JRL1</accession>
<dbReference type="EMBL" id="JWZX01002461">
    <property type="protein sequence ID" value="KOO29115.1"/>
    <property type="molecule type" value="Genomic_DNA"/>
</dbReference>
<reference evidence="3" key="1">
    <citation type="journal article" date="2015" name="PLoS Genet.">
        <title>Genome Sequence and Transcriptome Analyses of Chrysochromulina tobin: Metabolic Tools for Enhanced Algal Fitness in the Prominent Order Prymnesiales (Haptophyceae).</title>
        <authorList>
            <person name="Hovde B.T."/>
            <person name="Deodato C.R."/>
            <person name="Hunsperger H.M."/>
            <person name="Ryken S.A."/>
            <person name="Yost W."/>
            <person name="Jha R.K."/>
            <person name="Patterson J."/>
            <person name="Monnat R.J. Jr."/>
            <person name="Barlow S.B."/>
            <person name="Starkenburg S.R."/>
            <person name="Cattolico R.A."/>
        </authorList>
    </citation>
    <scope>NUCLEOTIDE SEQUENCE</scope>
    <source>
        <strain evidence="3">CCMP291</strain>
    </source>
</reference>
<keyword evidence="3" id="KW-1185">Reference proteome</keyword>
<sequence>MAGRPPIEDLKKAVVELVPDGVGTAAIAQEFGCSQRRVQQIVKAVGLARLVEPVRPHLDDVVCEEACRHGDNYGVAMLLGRGVYVAHHFAYSWHMDLACKLQEYGIYVGALIDGDSRKALRLVALVDKLPVTIYDKLFAPAANSHGLPDQLITDKGSEWFVPSKRNTRVERFNYEINMRVLVPVRRLINVLELRGLLDRYLGKHVYAFSRVMQPLVQHGLDLLEAAWNEHSVRPVRNMEHSGGIPNRRAVLRPHPGGQLKLPLRFDGVHEYEEARGRPLEHTSRDDGYDSEWCARPAARARAVAAVVGDIESAWCELQDCSYTRSIDAYLCFLSYYN</sequence>
<evidence type="ECO:0000259" key="1">
    <source>
        <dbReference type="Pfam" id="PF24764"/>
    </source>
</evidence>
<dbReference type="Pfam" id="PF24764">
    <property type="entry name" value="rva_4"/>
    <property type="match status" value="2"/>
</dbReference>
<feature type="domain" description="Integrase core" evidence="1">
    <location>
        <begin position="163"/>
        <end position="238"/>
    </location>
</feature>
<organism evidence="2 3">
    <name type="scientific">Chrysochromulina tobinii</name>
    <dbReference type="NCBI Taxonomy" id="1460289"/>
    <lineage>
        <taxon>Eukaryota</taxon>
        <taxon>Haptista</taxon>
        <taxon>Haptophyta</taxon>
        <taxon>Prymnesiophyceae</taxon>
        <taxon>Prymnesiales</taxon>
        <taxon>Chrysochromulinaceae</taxon>
        <taxon>Chrysochromulina</taxon>
    </lineage>
</organism>
<dbReference type="AlphaFoldDB" id="A0A0M0JRL1"/>
<feature type="domain" description="Integrase core" evidence="1">
    <location>
        <begin position="90"/>
        <end position="159"/>
    </location>
</feature>
<dbReference type="PANTHER" id="PTHR46791:SF7">
    <property type="entry name" value="INTEGRASE CATALYTIC DOMAIN-CONTAINING PROTEIN"/>
    <property type="match status" value="1"/>
</dbReference>
<dbReference type="PANTHER" id="PTHR46791">
    <property type="entry name" value="EXPRESSED PROTEIN"/>
    <property type="match status" value="1"/>
</dbReference>
<protein>
    <recommendedName>
        <fullName evidence="1">Integrase core domain-containing protein</fullName>
    </recommendedName>
</protein>
<evidence type="ECO:0000313" key="2">
    <source>
        <dbReference type="EMBL" id="KOO29115.1"/>
    </source>
</evidence>
<dbReference type="InterPro" id="IPR058913">
    <property type="entry name" value="Integrase_dom_put"/>
</dbReference>
<name>A0A0M0JRL1_9EUKA</name>
<dbReference type="OrthoDB" id="5952813at2759"/>
<comment type="caution">
    <text evidence="2">The sequence shown here is derived from an EMBL/GenBank/DDBJ whole genome shotgun (WGS) entry which is preliminary data.</text>
</comment>
<dbReference type="Proteomes" id="UP000037460">
    <property type="component" value="Unassembled WGS sequence"/>
</dbReference>
<evidence type="ECO:0000313" key="3">
    <source>
        <dbReference type="Proteomes" id="UP000037460"/>
    </source>
</evidence>
<gene>
    <name evidence="2" type="ORF">Ctob_006173</name>
</gene>
<proteinExistence type="predicted"/>